<dbReference type="PANTHER" id="PTHR12673:SF159">
    <property type="entry name" value="LD03170P"/>
    <property type="match status" value="1"/>
</dbReference>
<protein>
    <submittedName>
        <fullName evidence="3">RhoGEF domain containing protein</fullName>
    </submittedName>
</protein>
<evidence type="ECO:0000259" key="2">
    <source>
        <dbReference type="PROSITE" id="PS50010"/>
    </source>
</evidence>
<gene>
    <name evidence="3" type="ORF">BLNAU_5786</name>
</gene>
<dbReference type="InterPro" id="IPR035899">
    <property type="entry name" value="DBL_dom_sf"/>
</dbReference>
<dbReference type="InterPro" id="IPR051092">
    <property type="entry name" value="FYVE_RhoGEF_PH"/>
</dbReference>
<evidence type="ECO:0000313" key="3">
    <source>
        <dbReference type="EMBL" id="KAK2959228.1"/>
    </source>
</evidence>
<reference evidence="3 4" key="1">
    <citation type="journal article" date="2022" name="bioRxiv">
        <title>Genomics of Preaxostyla Flagellates Illuminates Evolutionary Transitions and the Path Towards Mitochondrial Loss.</title>
        <authorList>
            <person name="Novak L.V.F."/>
            <person name="Treitli S.C."/>
            <person name="Pyrih J."/>
            <person name="Halakuc P."/>
            <person name="Pipaliya S.V."/>
            <person name="Vacek V."/>
            <person name="Brzon O."/>
            <person name="Soukal P."/>
            <person name="Eme L."/>
            <person name="Dacks J.B."/>
            <person name="Karnkowska A."/>
            <person name="Elias M."/>
            <person name="Hampl V."/>
        </authorList>
    </citation>
    <scope>NUCLEOTIDE SEQUENCE [LARGE SCALE GENOMIC DNA]</scope>
    <source>
        <strain evidence="3">NAU3</strain>
        <tissue evidence="3">Gut</tissue>
    </source>
</reference>
<dbReference type="Proteomes" id="UP001281761">
    <property type="component" value="Unassembled WGS sequence"/>
</dbReference>
<dbReference type="PANTHER" id="PTHR12673">
    <property type="entry name" value="FACIOGENITAL DYSPLASIA PROTEIN"/>
    <property type="match status" value="1"/>
</dbReference>
<feature type="region of interest" description="Disordered" evidence="1">
    <location>
        <begin position="895"/>
        <end position="920"/>
    </location>
</feature>
<organism evidence="3 4">
    <name type="scientific">Blattamonas nauphoetae</name>
    <dbReference type="NCBI Taxonomy" id="2049346"/>
    <lineage>
        <taxon>Eukaryota</taxon>
        <taxon>Metamonada</taxon>
        <taxon>Preaxostyla</taxon>
        <taxon>Oxymonadida</taxon>
        <taxon>Blattamonas</taxon>
    </lineage>
</organism>
<keyword evidence="4" id="KW-1185">Reference proteome</keyword>
<feature type="domain" description="DH" evidence="2">
    <location>
        <begin position="432"/>
        <end position="627"/>
    </location>
</feature>
<dbReference type="Pfam" id="PF00621">
    <property type="entry name" value="RhoGEF"/>
    <property type="match status" value="2"/>
</dbReference>
<name>A0ABQ9Y6B2_9EUKA</name>
<evidence type="ECO:0000256" key="1">
    <source>
        <dbReference type="SAM" id="MobiDB-lite"/>
    </source>
</evidence>
<accession>A0ABQ9Y6B2</accession>
<dbReference type="CDD" id="cd00160">
    <property type="entry name" value="RhoGEF"/>
    <property type="match status" value="1"/>
</dbReference>
<evidence type="ECO:0000313" key="4">
    <source>
        <dbReference type="Proteomes" id="UP001281761"/>
    </source>
</evidence>
<feature type="compositionally biased region" description="Basic and acidic residues" evidence="1">
    <location>
        <begin position="907"/>
        <end position="920"/>
    </location>
</feature>
<feature type="compositionally biased region" description="Polar residues" evidence="1">
    <location>
        <begin position="896"/>
        <end position="906"/>
    </location>
</feature>
<dbReference type="EMBL" id="JARBJD010000031">
    <property type="protein sequence ID" value="KAK2959228.1"/>
    <property type="molecule type" value="Genomic_DNA"/>
</dbReference>
<feature type="domain" description="DH" evidence="2">
    <location>
        <begin position="9"/>
        <end position="191"/>
    </location>
</feature>
<dbReference type="Gene3D" id="1.20.900.10">
    <property type="entry name" value="Dbl homology (DH) domain"/>
    <property type="match status" value="2"/>
</dbReference>
<dbReference type="SUPFAM" id="SSF48065">
    <property type="entry name" value="DBL homology domain (DH-domain)"/>
    <property type="match status" value="2"/>
</dbReference>
<proteinExistence type="predicted"/>
<dbReference type="PROSITE" id="PS50010">
    <property type="entry name" value="DH_2"/>
    <property type="match status" value="2"/>
</dbReference>
<sequence length="972" mass="112290">MIRKANTDRRIHTLKLLTSSEQTYIKYLEILLDLYLRPMKKKDLGIRSRHFRIIFGNLETIWQITRVLHTLLEQCQQSQGAGLGETLHNLATFAKIYVPYISNIDSSFQLIKQLIQTNSRFRTFISKQEQDSVSNGFFFTTFLLLPIQRIQRYFSYFTDILSDSPKTDPDYPLILAALKLLSPVSSCVDDKRRYLDQSWRLVSIRNQLSGVYEAHNSIVIPNRRYLFEAPTRHSRTTLYQYANGEREDVSPNVLPHFIQLYIFTDSIFMVKCEIGKKYFGELIPLHLFEGMKAFSKKRTVGLDGAREFDTLVITLRIPKDYKTDRGGTSDKFESFFRISREEESEFIQSTLEFNFDNSSSCCDCYFYIAQAVQLLAKRRMSTEGHCPRPTPVLDIFNDVEYVRKPGQQGGGRVAFNQTAGAGRNVQQKAQEKQRKVFTMVLENENQFLEQLQIGMDRFFRPLKNYTRKYQSEGLGISVQDITDCFGHFKRISTMHEELTKEMEDVLKAKRIQLADVTHYLALVADIMDVYAPYLASLEKKLAKFMKFVEDNESFMQTVKKLEHADNADGFTVESVLNLPRYRVPVYVTVSAALYAICSTHSKEEEEEGGLKHSFDRIEAKVREIYEILQPSEDRDRVGQIGNSLFDMVDDPALLVQPHRRFIFESKVSHLCSVSEILPTAELNAGPLFARSVYKEVMDELTRRRSQHPRGTTQRGLDETLGLGASMRQTLRQTGNSPIRLDRRIVMESAGLLRRVNEMTPQAQMMKTARNKRRLQVSEEQETKALETNYGVESYLFLLSDALLACHVDLDGFRHYSDFFPFDSIESVENVEVPQSAGQTTGDKHILRVSMFRKKSRHNQIPISPQMAQIQLLASINGSTLSPSLMRETIQKHSISRKSLASMSTHTRSSEKKEEVVSEEERKTDYEFYSASFQFDSANALELFHDEMFRAISKRLHELTHEYVDKRQRESNL</sequence>
<comment type="caution">
    <text evidence="3">The sequence shown here is derived from an EMBL/GenBank/DDBJ whole genome shotgun (WGS) entry which is preliminary data.</text>
</comment>
<dbReference type="InterPro" id="IPR000219">
    <property type="entry name" value="DH_dom"/>
</dbReference>
<dbReference type="SMART" id="SM00325">
    <property type="entry name" value="RhoGEF"/>
    <property type="match status" value="1"/>
</dbReference>